<keyword evidence="3" id="KW-0732">Signal</keyword>
<dbReference type="InterPro" id="IPR002413">
    <property type="entry name" value="V5_allergen-like"/>
</dbReference>
<evidence type="ECO:0000256" key="3">
    <source>
        <dbReference type="SAM" id="SignalP"/>
    </source>
</evidence>
<dbReference type="SMART" id="SM00198">
    <property type="entry name" value="SCP"/>
    <property type="match status" value="1"/>
</dbReference>
<proteinExistence type="predicted"/>
<dbReference type="Proteomes" id="UP001443914">
    <property type="component" value="Unassembled WGS sequence"/>
</dbReference>
<feature type="domain" description="SCP" evidence="4">
    <location>
        <begin position="95"/>
        <end position="231"/>
    </location>
</feature>
<dbReference type="PRINTS" id="PR00838">
    <property type="entry name" value="V5ALLERGEN"/>
</dbReference>
<evidence type="ECO:0000313" key="6">
    <source>
        <dbReference type="Proteomes" id="UP001443914"/>
    </source>
</evidence>
<dbReference type="EMBL" id="JBDFQZ010000007">
    <property type="protein sequence ID" value="KAK9705789.1"/>
    <property type="molecule type" value="Genomic_DNA"/>
</dbReference>
<evidence type="ECO:0000313" key="5">
    <source>
        <dbReference type="EMBL" id="KAK9705789.1"/>
    </source>
</evidence>
<comment type="caution">
    <text evidence="5">The sequence shown here is derived from an EMBL/GenBank/DDBJ whole genome shotgun (WGS) entry which is preliminary data.</text>
</comment>
<dbReference type="InterPro" id="IPR001283">
    <property type="entry name" value="CRISP-related"/>
</dbReference>
<comment type="function">
    <text evidence="1">Probably involved in the defense reaction of plants against pathogens.</text>
</comment>
<reference evidence="5" key="1">
    <citation type="submission" date="2024-03" db="EMBL/GenBank/DDBJ databases">
        <title>WGS assembly of Saponaria officinalis var. Norfolk2.</title>
        <authorList>
            <person name="Jenkins J."/>
            <person name="Shu S."/>
            <person name="Grimwood J."/>
            <person name="Barry K."/>
            <person name="Goodstein D."/>
            <person name="Schmutz J."/>
            <person name="Leebens-Mack J."/>
            <person name="Osbourn A."/>
        </authorList>
    </citation>
    <scope>NUCLEOTIDE SEQUENCE [LARGE SCALE GENOMIC DNA]</scope>
    <source>
        <strain evidence="5">JIC</strain>
    </source>
</reference>
<organism evidence="5 6">
    <name type="scientific">Saponaria officinalis</name>
    <name type="common">Common soapwort</name>
    <name type="synonym">Lychnis saponaria</name>
    <dbReference type="NCBI Taxonomy" id="3572"/>
    <lineage>
        <taxon>Eukaryota</taxon>
        <taxon>Viridiplantae</taxon>
        <taxon>Streptophyta</taxon>
        <taxon>Embryophyta</taxon>
        <taxon>Tracheophyta</taxon>
        <taxon>Spermatophyta</taxon>
        <taxon>Magnoliopsida</taxon>
        <taxon>eudicotyledons</taxon>
        <taxon>Gunneridae</taxon>
        <taxon>Pentapetalae</taxon>
        <taxon>Caryophyllales</taxon>
        <taxon>Caryophyllaceae</taxon>
        <taxon>Caryophylleae</taxon>
        <taxon>Saponaria</taxon>
    </lineage>
</organism>
<keyword evidence="6" id="KW-1185">Reference proteome</keyword>
<evidence type="ECO:0000259" key="4">
    <source>
        <dbReference type="SMART" id="SM00198"/>
    </source>
</evidence>
<protein>
    <recommendedName>
        <fullName evidence="4">SCP domain-containing protein</fullName>
    </recommendedName>
</protein>
<sequence>MKNHKYTPLFFTFILLFSFPSHSFSSLLENTSTMTPNNNQLITTRKRLIHDRFQISTTEYKSDAKTATITTKNKGHQNYTQIYNISKQLCLGCISQSLEFLIYHNIVRAKKLELPLTYDTQLEKYAAWWAGQRRQDCALEHSFPEGGFELGENVFWGSGAQWAPKDAVNAWADEEKYYDYGTNSCVEGQMCGHYTQIVWSKTRKVGCARVVCEDGDVFMTCNYYPPGNYVGERPY</sequence>
<gene>
    <name evidence="5" type="ORF">RND81_07G081900</name>
</gene>
<dbReference type="PROSITE" id="PS01010">
    <property type="entry name" value="CRISP_2"/>
    <property type="match status" value="1"/>
</dbReference>
<dbReference type="FunFam" id="3.40.33.10:FF:000004">
    <property type="entry name" value="CAP, cysteine-rich secretory protein, antigen 5"/>
    <property type="match status" value="1"/>
</dbReference>
<dbReference type="GO" id="GO:0005576">
    <property type="term" value="C:extracellular region"/>
    <property type="evidence" value="ECO:0007669"/>
    <property type="project" value="InterPro"/>
</dbReference>
<feature type="chain" id="PRO_5043990824" description="SCP domain-containing protein" evidence="3">
    <location>
        <begin position="26"/>
        <end position="235"/>
    </location>
</feature>
<feature type="signal peptide" evidence="3">
    <location>
        <begin position="1"/>
        <end position="25"/>
    </location>
</feature>
<dbReference type="Pfam" id="PF00188">
    <property type="entry name" value="CAP"/>
    <property type="match status" value="1"/>
</dbReference>
<dbReference type="PROSITE" id="PS01009">
    <property type="entry name" value="CRISP_1"/>
    <property type="match status" value="1"/>
</dbReference>
<dbReference type="InterPro" id="IPR014044">
    <property type="entry name" value="CAP_dom"/>
</dbReference>
<dbReference type="InterPro" id="IPR035940">
    <property type="entry name" value="CAP_sf"/>
</dbReference>
<dbReference type="PANTHER" id="PTHR10334">
    <property type="entry name" value="CYSTEINE-RICH SECRETORY PROTEIN-RELATED"/>
    <property type="match status" value="1"/>
</dbReference>
<evidence type="ECO:0000256" key="1">
    <source>
        <dbReference type="ARBA" id="ARBA00003143"/>
    </source>
</evidence>
<dbReference type="AlphaFoldDB" id="A0AAW1JLB1"/>
<accession>A0AAW1JLB1</accession>
<dbReference type="PRINTS" id="PR00837">
    <property type="entry name" value="V5TPXLIKE"/>
</dbReference>
<dbReference type="InterPro" id="IPR018244">
    <property type="entry name" value="Allrgn_V5/Tpx1_CS"/>
</dbReference>
<evidence type="ECO:0000256" key="2">
    <source>
        <dbReference type="ARBA" id="ARBA00023265"/>
    </source>
</evidence>
<dbReference type="SUPFAM" id="SSF55797">
    <property type="entry name" value="PR-1-like"/>
    <property type="match status" value="1"/>
</dbReference>
<name>A0AAW1JLB1_SAPOF</name>
<dbReference type="CDD" id="cd05381">
    <property type="entry name" value="CAP_PR-1"/>
    <property type="match status" value="1"/>
</dbReference>
<dbReference type="Gene3D" id="3.40.33.10">
    <property type="entry name" value="CAP"/>
    <property type="match status" value="1"/>
</dbReference>
<keyword evidence="2" id="KW-0568">Pathogenesis-related protein</keyword>
<keyword evidence="2" id="KW-0611">Plant defense</keyword>